<dbReference type="Proteomes" id="UP000636110">
    <property type="component" value="Unassembled WGS sequence"/>
</dbReference>
<dbReference type="InterPro" id="IPR009057">
    <property type="entry name" value="Homeodomain-like_sf"/>
</dbReference>
<dbReference type="Gene3D" id="2.60.120.10">
    <property type="entry name" value="Jelly Rolls"/>
    <property type="match status" value="1"/>
</dbReference>
<accession>A0ABR6ERV7</accession>
<dbReference type="Gene3D" id="1.10.10.60">
    <property type="entry name" value="Homeodomain-like"/>
    <property type="match status" value="2"/>
</dbReference>
<dbReference type="InterPro" id="IPR003313">
    <property type="entry name" value="AraC-bd"/>
</dbReference>
<dbReference type="InterPro" id="IPR018062">
    <property type="entry name" value="HTH_AraC-typ_CS"/>
</dbReference>
<evidence type="ECO:0000256" key="3">
    <source>
        <dbReference type="ARBA" id="ARBA00023163"/>
    </source>
</evidence>
<keyword evidence="6" id="KW-1185">Reference proteome</keyword>
<evidence type="ECO:0000256" key="1">
    <source>
        <dbReference type="ARBA" id="ARBA00023015"/>
    </source>
</evidence>
<dbReference type="InterPro" id="IPR037923">
    <property type="entry name" value="HTH-like"/>
</dbReference>
<organism evidence="5 6">
    <name type="scientific">Pedobacter gandavensis</name>
    <dbReference type="NCBI Taxonomy" id="2679963"/>
    <lineage>
        <taxon>Bacteria</taxon>
        <taxon>Pseudomonadati</taxon>
        <taxon>Bacteroidota</taxon>
        <taxon>Sphingobacteriia</taxon>
        <taxon>Sphingobacteriales</taxon>
        <taxon>Sphingobacteriaceae</taxon>
        <taxon>Pedobacter</taxon>
    </lineage>
</organism>
<dbReference type="PRINTS" id="PR00032">
    <property type="entry name" value="HTHARAC"/>
</dbReference>
<dbReference type="PANTHER" id="PTHR43280:SF30">
    <property type="entry name" value="MMSAB OPERON REGULATORY PROTEIN"/>
    <property type="match status" value="1"/>
</dbReference>
<dbReference type="InterPro" id="IPR018060">
    <property type="entry name" value="HTH_AraC"/>
</dbReference>
<keyword evidence="2" id="KW-0238">DNA-binding</keyword>
<dbReference type="PROSITE" id="PS01124">
    <property type="entry name" value="HTH_ARAC_FAMILY_2"/>
    <property type="match status" value="1"/>
</dbReference>
<evidence type="ECO:0000256" key="2">
    <source>
        <dbReference type="ARBA" id="ARBA00023125"/>
    </source>
</evidence>
<evidence type="ECO:0000313" key="5">
    <source>
        <dbReference type="EMBL" id="MBB2147990.1"/>
    </source>
</evidence>
<dbReference type="RefSeq" id="WP_182953486.1">
    <property type="nucleotide sequence ID" value="NZ_WNXC01000001.1"/>
</dbReference>
<reference evidence="5 6" key="1">
    <citation type="submission" date="2019-11" db="EMBL/GenBank/DDBJ databases">
        <title>Description of Pedobacter sp. LMG 31462T.</title>
        <authorList>
            <person name="Carlier A."/>
            <person name="Qi S."/>
            <person name="Vandamme P."/>
        </authorList>
    </citation>
    <scope>NUCLEOTIDE SEQUENCE [LARGE SCALE GENOMIC DNA]</scope>
    <source>
        <strain evidence="5 6">LMG 31462</strain>
    </source>
</reference>
<dbReference type="Pfam" id="PF12833">
    <property type="entry name" value="HTH_18"/>
    <property type="match status" value="1"/>
</dbReference>
<evidence type="ECO:0000259" key="4">
    <source>
        <dbReference type="PROSITE" id="PS01124"/>
    </source>
</evidence>
<dbReference type="InterPro" id="IPR014710">
    <property type="entry name" value="RmlC-like_jellyroll"/>
</dbReference>
<feature type="domain" description="HTH araC/xylS-type" evidence="4">
    <location>
        <begin position="193"/>
        <end position="291"/>
    </location>
</feature>
<evidence type="ECO:0000313" key="6">
    <source>
        <dbReference type="Proteomes" id="UP000636110"/>
    </source>
</evidence>
<keyword evidence="3" id="KW-0804">Transcription</keyword>
<dbReference type="SUPFAM" id="SSF46689">
    <property type="entry name" value="Homeodomain-like"/>
    <property type="match status" value="2"/>
</dbReference>
<comment type="caution">
    <text evidence="5">The sequence shown here is derived from an EMBL/GenBank/DDBJ whole genome shotgun (WGS) entry which is preliminary data.</text>
</comment>
<dbReference type="Pfam" id="PF02311">
    <property type="entry name" value="AraC_binding"/>
    <property type="match status" value="1"/>
</dbReference>
<dbReference type="SMART" id="SM00342">
    <property type="entry name" value="HTH_ARAC"/>
    <property type="match status" value="1"/>
</dbReference>
<keyword evidence="1" id="KW-0805">Transcription regulation</keyword>
<dbReference type="InterPro" id="IPR020449">
    <property type="entry name" value="Tscrpt_reg_AraC-type_HTH"/>
</dbReference>
<dbReference type="EMBL" id="WNXC01000001">
    <property type="protein sequence ID" value="MBB2147990.1"/>
    <property type="molecule type" value="Genomic_DNA"/>
</dbReference>
<name>A0ABR6ERV7_9SPHI</name>
<protein>
    <submittedName>
        <fullName evidence="5">AraC family transcriptional regulator</fullName>
    </submittedName>
</protein>
<dbReference type="CDD" id="cd06986">
    <property type="entry name" value="cupin_MmsR-like_N"/>
    <property type="match status" value="1"/>
</dbReference>
<dbReference type="PROSITE" id="PS00041">
    <property type="entry name" value="HTH_ARAC_FAMILY_1"/>
    <property type="match status" value="1"/>
</dbReference>
<proteinExistence type="predicted"/>
<gene>
    <name evidence="5" type="ORF">GM920_03595</name>
</gene>
<dbReference type="SUPFAM" id="SSF51215">
    <property type="entry name" value="Regulatory protein AraC"/>
    <property type="match status" value="1"/>
</dbReference>
<dbReference type="PANTHER" id="PTHR43280">
    <property type="entry name" value="ARAC-FAMILY TRANSCRIPTIONAL REGULATOR"/>
    <property type="match status" value="1"/>
</dbReference>
<sequence length="298" mass="34658">MRKIKVRDGFEGQKLISLPGMVYKNTAASNLLNQIFITHIGYFPKASHHFRERRKGCEDNILIYCLQGKGWYEIEGKLYEVKPGQFFHIPATTKFMRYGADEELPWTISWLHYSGADMAAFNAKLNISINDGPKDIPYNEKGLQIWDEMYASLEMGYSRDNLNNANMCLYHFLSTFLFPTQHFSGTDDKDMMRETIVFMKDSLEERFTVEDFAARYKLSSSHFSSLFKQSTGTSPMDYFIQMKVQKSCAMLYGSHSKIKDIAQYLGYDDPYYFSRLFKKLMGMSPEHYRLANKINALP</sequence>